<dbReference type="PANTHER" id="PTHR13501">
    <property type="entry name" value="CHLOROPLAST 50S RIBOSOMAL PROTEIN L22-RELATED"/>
    <property type="match status" value="1"/>
</dbReference>
<evidence type="ECO:0000256" key="7">
    <source>
        <dbReference type="HAMAP-Rule" id="MF_01331"/>
    </source>
</evidence>
<dbReference type="OrthoDB" id="9805969at2"/>
<evidence type="ECO:0000256" key="1">
    <source>
        <dbReference type="ARBA" id="ARBA00009451"/>
    </source>
</evidence>
<dbReference type="PANTHER" id="PTHR13501:SF8">
    <property type="entry name" value="LARGE RIBOSOMAL SUBUNIT PROTEIN UL22M"/>
    <property type="match status" value="1"/>
</dbReference>
<dbReference type="CDD" id="cd00336">
    <property type="entry name" value="Ribosomal_L22"/>
    <property type="match status" value="1"/>
</dbReference>
<evidence type="ECO:0000313" key="11">
    <source>
        <dbReference type="EMBL" id="TWT88118.1"/>
    </source>
</evidence>
<dbReference type="RefSeq" id="WP_146398903.1">
    <property type="nucleotide sequence ID" value="NZ_SJPQ01000002.1"/>
</dbReference>
<accession>A0A5C5ZLM8</accession>
<keyword evidence="12" id="KW-1185">Reference proteome</keyword>
<dbReference type="NCBIfam" id="TIGR01044">
    <property type="entry name" value="rplV_bact"/>
    <property type="match status" value="1"/>
</dbReference>
<dbReference type="EMBL" id="SJPQ01000002">
    <property type="protein sequence ID" value="TWT88118.1"/>
    <property type="molecule type" value="Genomic_DNA"/>
</dbReference>
<evidence type="ECO:0000256" key="6">
    <source>
        <dbReference type="ARBA" id="ARBA00035207"/>
    </source>
</evidence>
<evidence type="ECO:0000256" key="2">
    <source>
        <dbReference type="ARBA" id="ARBA00022730"/>
    </source>
</evidence>
<dbReference type="InterPro" id="IPR036394">
    <property type="entry name" value="Ribosomal_uL22_sf"/>
</dbReference>
<evidence type="ECO:0000256" key="4">
    <source>
        <dbReference type="ARBA" id="ARBA00022980"/>
    </source>
</evidence>
<dbReference type="GO" id="GO:0003735">
    <property type="term" value="F:structural constituent of ribosome"/>
    <property type="evidence" value="ECO:0007669"/>
    <property type="project" value="InterPro"/>
</dbReference>
<reference evidence="11 12" key="1">
    <citation type="submission" date="2019-02" db="EMBL/GenBank/DDBJ databases">
        <title>Deep-cultivation of Planctomycetes and their phenomic and genomic characterization uncovers novel biology.</title>
        <authorList>
            <person name="Wiegand S."/>
            <person name="Jogler M."/>
            <person name="Boedeker C."/>
            <person name="Pinto D."/>
            <person name="Vollmers J."/>
            <person name="Rivas-Marin E."/>
            <person name="Kohn T."/>
            <person name="Peeters S.H."/>
            <person name="Heuer A."/>
            <person name="Rast P."/>
            <person name="Oberbeckmann S."/>
            <person name="Bunk B."/>
            <person name="Jeske O."/>
            <person name="Meyerdierks A."/>
            <person name="Storesund J.E."/>
            <person name="Kallscheuer N."/>
            <person name="Luecker S."/>
            <person name="Lage O.M."/>
            <person name="Pohl T."/>
            <person name="Merkel B.J."/>
            <person name="Hornburger P."/>
            <person name="Mueller R.-W."/>
            <person name="Bruemmer F."/>
            <person name="Labrenz M."/>
            <person name="Spormann A.M."/>
            <person name="Op Den Camp H."/>
            <person name="Overmann J."/>
            <person name="Amann R."/>
            <person name="Jetten M.S.M."/>
            <person name="Mascher T."/>
            <person name="Medema M.H."/>
            <person name="Devos D.P."/>
            <person name="Kaster A.-K."/>
            <person name="Ovreas L."/>
            <person name="Rohde M."/>
            <person name="Galperin M.Y."/>
            <person name="Jogler C."/>
        </authorList>
    </citation>
    <scope>NUCLEOTIDE SEQUENCE [LARGE SCALE GENOMIC DNA]</scope>
    <source>
        <strain evidence="11 12">Mal64</strain>
    </source>
</reference>
<evidence type="ECO:0000256" key="10">
    <source>
        <dbReference type="RuleBase" id="RU004008"/>
    </source>
</evidence>
<dbReference type="InterPro" id="IPR047867">
    <property type="entry name" value="Ribosomal_uL22_bac/org-type"/>
</dbReference>
<evidence type="ECO:0000256" key="5">
    <source>
        <dbReference type="ARBA" id="ARBA00023274"/>
    </source>
</evidence>
<dbReference type="GO" id="GO:0022625">
    <property type="term" value="C:cytosolic large ribosomal subunit"/>
    <property type="evidence" value="ECO:0007669"/>
    <property type="project" value="TreeGrafter"/>
</dbReference>
<comment type="caution">
    <text evidence="11">The sequence shown here is derived from an EMBL/GenBank/DDBJ whole genome shotgun (WGS) entry which is preliminary data.</text>
</comment>
<comment type="similarity">
    <text evidence="1 7 8">Belongs to the universal ribosomal protein uL22 family.</text>
</comment>
<dbReference type="Gene3D" id="3.90.470.10">
    <property type="entry name" value="Ribosomal protein L22/L17"/>
    <property type="match status" value="1"/>
</dbReference>
<organism evidence="11 12">
    <name type="scientific">Pseudobythopirellula maris</name>
    <dbReference type="NCBI Taxonomy" id="2527991"/>
    <lineage>
        <taxon>Bacteria</taxon>
        <taxon>Pseudomonadati</taxon>
        <taxon>Planctomycetota</taxon>
        <taxon>Planctomycetia</taxon>
        <taxon>Pirellulales</taxon>
        <taxon>Lacipirellulaceae</taxon>
        <taxon>Pseudobythopirellula</taxon>
    </lineage>
</organism>
<dbReference type="HAMAP" id="MF_01331_B">
    <property type="entry name" value="Ribosomal_uL22_B"/>
    <property type="match status" value="1"/>
</dbReference>
<comment type="function">
    <text evidence="7">The globular domain of the protein is located near the polypeptide exit tunnel on the outside of the subunit, while an extended beta-hairpin is found that lines the wall of the exit tunnel in the center of the 70S ribosome.</text>
</comment>
<keyword evidence="3 7" id="KW-0694">RNA-binding</keyword>
<dbReference type="SUPFAM" id="SSF54843">
    <property type="entry name" value="Ribosomal protein L22"/>
    <property type="match status" value="1"/>
</dbReference>
<protein>
    <recommendedName>
        <fullName evidence="6 7">Large ribosomal subunit protein uL22</fullName>
    </recommendedName>
</protein>
<dbReference type="InterPro" id="IPR001063">
    <property type="entry name" value="Ribosomal_uL22"/>
</dbReference>
<dbReference type="Pfam" id="PF00237">
    <property type="entry name" value="Ribosomal_L22"/>
    <property type="match status" value="1"/>
</dbReference>
<evidence type="ECO:0000313" key="12">
    <source>
        <dbReference type="Proteomes" id="UP000315440"/>
    </source>
</evidence>
<evidence type="ECO:0000256" key="8">
    <source>
        <dbReference type="RuleBase" id="RU004005"/>
    </source>
</evidence>
<keyword evidence="5 7" id="KW-0687">Ribonucleoprotein</keyword>
<sequence length="108" mass="12084">MAYKATHKHARISATKVRPMANLIRGKRVDEALAILRFQPNRGARMLEKVLQSAFANAEDRGAPNRAGLKVVEARVDGGPMFKRMRPRARGMAHVIKKRFAHITVAVE</sequence>
<comment type="function">
    <text evidence="7 10">This protein binds specifically to 23S rRNA; its binding is stimulated by other ribosomal proteins, e.g., L4, L17, and L20. It is important during the early stages of 50S assembly. It makes multiple contacts with different domains of the 23S rRNA in the assembled 50S subunit and ribosome.</text>
</comment>
<dbReference type="GO" id="GO:0006412">
    <property type="term" value="P:translation"/>
    <property type="evidence" value="ECO:0007669"/>
    <property type="project" value="UniProtKB-UniRule"/>
</dbReference>
<dbReference type="Proteomes" id="UP000315440">
    <property type="component" value="Unassembled WGS sequence"/>
</dbReference>
<proteinExistence type="inferred from homology"/>
<gene>
    <name evidence="7 11" type="primary">rplV</name>
    <name evidence="11" type="ORF">Mal64_15900</name>
</gene>
<evidence type="ECO:0000256" key="9">
    <source>
        <dbReference type="RuleBase" id="RU004006"/>
    </source>
</evidence>
<comment type="subunit">
    <text evidence="7 9">Part of the 50S ribosomal subunit.</text>
</comment>
<dbReference type="GO" id="GO:0019843">
    <property type="term" value="F:rRNA binding"/>
    <property type="evidence" value="ECO:0007669"/>
    <property type="project" value="UniProtKB-UniRule"/>
</dbReference>
<evidence type="ECO:0000256" key="3">
    <source>
        <dbReference type="ARBA" id="ARBA00022884"/>
    </source>
</evidence>
<dbReference type="InterPro" id="IPR005727">
    <property type="entry name" value="Ribosomal_uL22_bac/chlpt-type"/>
</dbReference>
<keyword evidence="2 7" id="KW-0699">rRNA-binding</keyword>
<keyword evidence="4 7" id="KW-0689">Ribosomal protein</keyword>
<name>A0A5C5ZLM8_9BACT</name>
<dbReference type="AlphaFoldDB" id="A0A5C5ZLM8"/>